<dbReference type="Proteomes" id="UP000002675">
    <property type="component" value="Plasmid pYJ016"/>
</dbReference>
<sequence>MSFKGSIPIEFLHLTFSLLLIEPRLDSRSLRAPLAPRHKNTLVLFRSRN</sequence>
<dbReference type="KEGG" id="vvy:VVP36"/>
<proteinExistence type="predicted"/>
<accession>Q7MBK7</accession>
<evidence type="ECO:0000313" key="1">
    <source>
        <dbReference type="EMBL" id="BAC97759.1"/>
    </source>
</evidence>
<dbReference type="EMBL" id="AP005352">
    <property type="protein sequence ID" value="BAC97759.1"/>
    <property type="molecule type" value="Genomic_DNA"/>
</dbReference>
<dbReference type="AlphaFoldDB" id="Q7MBK7"/>
<geneLocation type="plasmid" evidence="1 2">
    <name>pYJ016</name>
</geneLocation>
<keyword evidence="1" id="KW-0614">Plasmid</keyword>
<gene>
    <name evidence="1" type="ordered locus">VVP36</name>
</gene>
<reference evidence="1 2" key="1">
    <citation type="journal article" date="2003" name="Genome Res.">
        <title>Comparative genome analysis of Vibrio vulnificus, a marine pathogen.</title>
        <authorList>
            <person name="Chen C.Y."/>
            <person name="Wu K.M."/>
            <person name="Chang Y.C."/>
            <person name="Chang C.H."/>
            <person name="Tsai H.C."/>
            <person name="Liao T.L."/>
            <person name="Liu Y.M."/>
            <person name="Chen H.J."/>
            <person name="Shen A.B."/>
            <person name="Li J.C."/>
            <person name="Su T.L."/>
            <person name="Shao C.P."/>
            <person name="Lee C.T."/>
            <person name="Hor L.I."/>
            <person name="Tsai S.F."/>
        </authorList>
    </citation>
    <scope>NUCLEOTIDE SEQUENCE [LARGE SCALE GENOMIC DNA]</scope>
    <source>
        <strain evidence="1 2">YJ016</strain>
        <plasmid evidence="1">pYJ016</plasmid>
    </source>
</reference>
<evidence type="ECO:0000313" key="2">
    <source>
        <dbReference type="Proteomes" id="UP000002675"/>
    </source>
</evidence>
<organism evidence="1 2">
    <name type="scientific">Vibrio vulnificus (strain YJ016)</name>
    <dbReference type="NCBI Taxonomy" id="196600"/>
    <lineage>
        <taxon>Bacteria</taxon>
        <taxon>Pseudomonadati</taxon>
        <taxon>Pseudomonadota</taxon>
        <taxon>Gammaproteobacteria</taxon>
        <taxon>Vibrionales</taxon>
        <taxon>Vibrionaceae</taxon>
        <taxon>Vibrio</taxon>
    </lineage>
</organism>
<name>Q7MBK7_VIBVY</name>
<dbReference type="HOGENOM" id="CLU_3142166_0_0_6"/>
<protein>
    <submittedName>
        <fullName evidence="1">Uncharacterized protein</fullName>
    </submittedName>
</protein>